<feature type="transmembrane region" description="Helical" evidence="6">
    <location>
        <begin position="112"/>
        <end position="134"/>
    </location>
</feature>
<feature type="transmembrane region" description="Helical" evidence="6">
    <location>
        <begin position="243"/>
        <end position="272"/>
    </location>
</feature>
<dbReference type="InterPro" id="IPR001851">
    <property type="entry name" value="ABC_transp_permease"/>
</dbReference>
<keyword evidence="2" id="KW-1003">Cell membrane</keyword>
<name>A0A6J6ZPP0_9ZZZZ</name>
<feature type="transmembrane region" description="Helical" evidence="6">
    <location>
        <begin position="569"/>
        <end position="598"/>
    </location>
</feature>
<keyword evidence="3 6" id="KW-0812">Transmembrane</keyword>
<feature type="transmembrane region" description="Helical" evidence="6">
    <location>
        <begin position="402"/>
        <end position="424"/>
    </location>
</feature>
<dbReference type="GO" id="GO:0005886">
    <property type="term" value="C:plasma membrane"/>
    <property type="evidence" value="ECO:0007669"/>
    <property type="project" value="UniProtKB-SubCell"/>
</dbReference>
<evidence type="ECO:0000313" key="7">
    <source>
        <dbReference type="EMBL" id="CAB4822684.1"/>
    </source>
</evidence>
<feature type="transmembrane region" description="Helical" evidence="6">
    <location>
        <begin position="330"/>
        <end position="347"/>
    </location>
</feature>
<accession>A0A6J6ZPP0</accession>
<dbReference type="EMBL" id="CAFAAL010000275">
    <property type="protein sequence ID" value="CAB4822684.1"/>
    <property type="molecule type" value="Genomic_DNA"/>
</dbReference>
<feature type="transmembrane region" description="Helical" evidence="6">
    <location>
        <begin position="155"/>
        <end position="178"/>
    </location>
</feature>
<sequence length="657" mass="68773">MTAYLAALIAGLGAGATYAIIATGLVVTSRGSGLVNFGFGGLSAWSAYVYYDLRANARYPLMIPGPWRDITFGDGVQMTVISSLLLTLATAALLGIISYVFVFRILRSAPVLAKVVASVGILLILQGMIGVRFNGSPINLDKVLPSGVIKISDEILLAVDALWLLGIAVTLGITLWFLSRFTRVGLAIRAASESEKGALLLGFSPDRLALFTWVISSVIAGVVGVIAAPLFQLSPMLFTQLLVPALGAALVGRFVSFGWTIGAGLAIGMFQSMLTPLQQDLTWLPKSGLRDGLVFVAIVVAMIAVGKRLPTRGALELGKMPTVFSGNVEPKSAVLGLIFVTVLFAVLPDGWGLALLTSVIFCGLALSLVVLTGYMGQISLAQMAIAGVAGFTLSRITERVGIPFPISPFLAALVATVFGILVGIPALRVRGVNLAIVTLAGSIAIQEFLFKNSVFVGDVSTGGAKVQNPHLFGINLGLRSAHDPYRPVFGILVTVVVALIALMVANLRRSGTGRRMLAVRSNERAAAGIGINTASTKLLAFGISSFIAGLMGSMIAYRFGSISDISFSFFASLTLLAFTYLGGISSVTGALIAGFLAADGIGFKLINRGWASLGVDFGRWQVLVGAAGLVITAVQNPEGIAGAFQRGRRRFSRSARV</sequence>
<dbReference type="Pfam" id="PF02653">
    <property type="entry name" value="BPD_transp_2"/>
    <property type="match status" value="2"/>
</dbReference>
<protein>
    <submittedName>
        <fullName evidence="7">Unannotated protein</fullName>
    </submittedName>
</protein>
<dbReference type="PANTHER" id="PTHR30482:SF10">
    <property type="entry name" value="HIGH-AFFINITY BRANCHED-CHAIN AMINO ACID TRANSPORT PROTEIN BRAE"/>
    <property type="match status" value="1"/>
</dbReference>
<gene>
    <name evidence="7" type="ORF">UFOPK3004_01923</name>
</gene>
<dbReference type="CDD" id="cd06582">
    <property type="entry name" value="TM_PBP1_LivH_like"/>
    <property type="match status" value="1"/>
</dbReference>
<feature type="transmembrane region" description="Helical" evidence="6">
    <location>
        <begin position="210"/>
        <end position="231"/>
    </location>
</feature>
<feature type="transmembrane region" description="Helical" evidence="6">
    <location>
        <begin position="488"/>
        <end position="507"/>
    </location>
</feature>
<organism evidence="7">
    <name type="scientific">freshwater metagenome</name>
    <dbReference type="NCBI Taxonomy" id="449393"/>
    <lineage>
        <taxon>unclassified sequences</taxon>
        <taxon>metagenomes</taxon>
        <taxon>ecological metagenomes</taxon>
    </lineage>
</organism>
<feature type="transmembrane region" description="Helical" evidence="6">
    <location>
        <begin position="292"/>
        <end position="309"/>
    </location>
</feature>
<feature type="transmembrane region" description="Helical" evidence="6">
    <location>
        <begin position="35"/>
        <end position="53"/>
    </location>
</feature>
<feature type="transmembrane region" description="Helical" evidence="6">
    <location>
        <begin position="84"/>
        <end position="106"/>
    </location>
</feature>
<evidence type="ECO:0000256" key="6">
    <source>
        <dbReference type="SAM" id="Phobius"/>
    </source>
</evidence>
<evidence type="ECO:0000256" key="2">
    <source>
        <dbReference type="ARBA" id="ARBA00022475"/>
    </source>
</evidence>
<dbReference type="GO" id="GO:0015658">
    <property type="term" value="F:branched-chain amino acid transmembrane transporter activity"/>
    <property type="evidence" value="ECO:0007669"/>
    <property type="project" value="InterPro"/>
</dbReference>
<keyword evidence="4 6" id="KW-1133">Transmembrane helix</keyword>
<dbReference type="CDD" id="cd06581">
    <property type="entry name" value="TM_PBP1_LivM_like"/>
    <property type="match status" value="1"/>
</dbReference>
<feature type="transmembrane region" description="Helical" evidence="6">
    <location>
        <begin position="431"/>
        <end position="450"/>
    </location>
</feature>
<keyword evidence="5 6" id="KW-0472">Membrane</keyword>
<evidence type="ECO:0000256" key="1">
    <source>
        <dbReference type="ARBA" id="ARBA00004651"/>
    </source>
</evidence>
<comment type="subcellular location">
    <subcellularLocation>
        <location evidence="1">Cell membrane</location>
        <topology evidence="1">Multi-pass membrane protein</topology>
    </subcellularLocation>
</comment>
<feature type="transmembrane region" description="Helical" evidence="6">
    <location>
        <begin position="538"/>
        <end position="557"/>
    </location>
</feature>
<dbReference type="AlphaFoldDB" id="A0A6J6ZPP0"/>
<dbReference type="PANTHER" id="PTHR30482">
    <property type="entry name" value="HIGH-AFFINITY BRANCHED-CHAIN AMINO ACID TRANSPORT SYSTEM PERMEASE"/>
    <property type="match status" value="1"/>
</dbReference>
<reference evidence="7" key="1">
    <citation type="submission" date="2020-05" db="EMBL/GenBank/DDBJ databases">
        <authorList>
            <person name="Chiriac C."/>
            <person name="Salcher M."/>
            <person name="Ghai R."/>
            <person name="Kavagutti S V."/>
        </authorList>
    </citation>
    <scope>NUCLEOTIDE SEQUENCE</scope>
</reference>
<dbReference type="InterPro" id="IPR043428">
    <property type="entry name" value="LivM-like"/>
</dbReference>
<proteinExistence type="predicted"/>
<evidence type="ECO:0000256" key="5">
    <source>
        <dbReference type="ARBA" id="ARBA00023136"/>
    </source>
</evidence>
<evidence type="ECO:0000256" key="3">
    <source>
        <dbReference type="ARBA" id="ARBA00022692"/>
    </source>
</evidence>
<feature type="transmembrane region" description="Helical" evidence="6">
    <location>
        <begin position="353"/>
        <end position="371"/>
    </location>
</feature>
<evidence type="ECO:0000256" key="4">
    <source>
        <dbReference type="ARBA" id="ARBA00022989"/>
    </source>
</evidence>